<dbReference type="Pfam" id="PF00400">
    <property type="entry name" value="WD40"/>
    <property type="match status" value="3"/>
</dbReference>
<evidence type="ECO:0000256" key="1">
    <source>
        <dbReference type="ARBA" id="ARBA00022574"/>
    </source>
</evidence>
<evidence type="ECO:0000256" key="4">
    <source>
        <dbReference type="SAM" id="MobiDB-lite"/>
    </source>
</evidence>
<dbReference type="ExpressionAtlas" id="A0A1D6J4U6">
    <property type="expression patterns" value="baseline and differential"/>
</dbReference>
<dbReference type="AlphaFoldDB" id="A0A1D6J4U6"/>
<evidence type="ECO:0000256" key="3">
    <source>
        <dbReference type="PROSITE-ProRule" id="PRU00221"/>
    </source>
</evidence>
<sequence>MWRKMATCIRKIASEEFGLSQGNRREVKDTWWWNEDVQKAIKEKKDCYKRLHHDKCAENIEKYRIAKKSAKRAVSRARGQAYDDLYQRLDTKQGEKDIYRMAKIRERKTRDVNQVKCIKDEANQLLVKSEEIKNRWKEYFNKLFNGGNERATIELDEPFDDNNRGFVRRIQEYEVKEALKRMKVGKAMGPDGIPIEVWRCLGDIAIVWLTKLFNTIFRANRMPDEWRRSTLVPIFKNKGDVQSCTNYRGIKLMSHTMKLWERVIEHRLRKMTSVTQNQFGFMPGRSTMEAIFLLRQLMERFREQKKDLHMVFIDLEKAYDKVPRSVMWNIFHLLTQREVSPRLKHHAKRMWNESPKYDPDSIELRSADAKLDIFSWAESQSLHSWSAKYCPLLPPPRSTIAAAFSPDGKTLASTHGDHTVKIIDCQTGKCLKVLTGHRRTPWVVRYHPLHSDILASGSLDHEVRLWDANTSDCIGSQDFHRPIASIAFHGSGEILAVASGHKLYIWNYNKRDGTSVPAIILKTRRSLRAVHFHPRGAPYLLTAEVNNIESADSPLTLARSSGYLNYPSALLVTNTNSRFCTLPESNVVSPCLLWPAYLRDGGILHVLGNDSSSTIVQQRSSLVQPSTSDTANVQLEQFATPMDVCPGEPTSSNDIPDAVTVPTSNGNEMHGAGGQSNSRLQGSSSTSNLERFSARDDLQVSSLSRTDPIPLTAGPSGSDLHRAMPLNMLLTGGLDVQMFLRNVGSGQQDHSLFGDSRNWEVPFLQGFLMAPNHAGLHPALVNNSVLEDMSIAGTAGTNNLKSPHMRNFGCPGASSSIPLTTGSSRGPNRRYASRSVPGVGNLLLGPQIDEAEAHAVSLGAGSEITASMLAPGTELPCTVKLRIWRHGTNEPCVPLEPEACCLTISHAVLCSEMGAHFSPCGRFLVACVACLLPQTEDDRGSQLPVSYEGAGSSPTRHPLPSHRVIYELRVYSLEAETFGDILASRAIRAAHCLTSIQFSPTSEHILLAYGRRHSSLLRSIVVEGENGVPVYTILEVYRVSDMELVRVLPSAEDEVNVACFHPSPGGGLVYGTKEGKLRILQHNGADMTNMGVGCFIEENMVEIQRYALEC</sequence>
<dbReference type="InterPro" id="IPR019775">
    <property type="entry name" value="WD40_repeat_CS"/>
</dbReference>
<dbReference type="EMBL" id="CM000786">
    <property type="protein sequence ID" value="AQK43011.1"/>
    <property type="molecule type" value="Genomic_DNA"/>
</dbReference>
<dbReference type="IntAct" id="A0A1D6J4U6">
    <property type="interactions" value="4"/>
</dbReference>
<dbReference type="STRING" id="4577.A0A1D6J4U6"/>
<dbReference type="CDD" id="cd01650">
    <property type="entry name" value="RT_nLTR_like"/>
    <property type="match status" value="1"/>
</dbReference>
<dbReference type="InterPro" id="IPR052596">
    <property type="entry name" value="AMBRA1_autophagy"/>
</dbReference>
<dbReference type="FunCoup" id="A0A1D6J4U6">
    <property type="interactions" value="561"/>
</dbReference>
<dbReference type="SUPFAM" id="SSF56672">
    <property type="entry name" value="DNA/RNA polymerases"/>
    <property type="match status" value="1"/>
</dbReference>
<dbReference type="SMR" id="A0A1D6J4U6"/>
<evidence type="ECO:0000256" key="2">
    <source>
        <dbReference type="ARBA" id="ARBA00022737"/>
    </source>
</evidence>
<keyword evidence="2" id="KW-0677">Repeat</keyword>
<feature type="region of interest" description="Disordered" evidence="4">
    <location>
        <begin position="811"/>
        <end position="831"/>
    </location>
</feature>
<dbReference type="InterPro" id="IPR011047">
    <property type="entry name" value="Quinoprotein_ADH-like_sf"/>
</dbReference>
<dbReference type="InterPro" id="IPR043502">
    <property type="entry name" value="DNA/RNA_pol_sf"/>
</dbReference>
<accession>A0A1D6J4U6</accession>
<dbReference type="InterPro" id="IPR001680">
    <property type="entry name" value="WD40_rpt"/>
</dbReference>
<dbReference type="InterPro" id="IPR015943">
    <property type="entry name" value="WD40/YVTN_repeat-like_dom_sf"/>
</dbReference>
<dbReference type="SUPFAM" id="SSF50998">
    <property type="entry name" value="Quinoprotein alcohol dehydrogenase-like"/>
    <property type="match status" value="1"/>
</dbReference>
<dbReference type="Gene3D" id="2.130.10.10">
    <property type="entry name" value="YVTN repeat-like/Quinoprotein amine dehydrogenase"/>
    <property type="match status" value="1"/>
</dbReference>
<dbReference type="InterPro" id="IPR000477">
    <property type="entry name" value="RT_dom"/>
</dbReference>
<dbReference type="EMBL" id="CM000786">
    <property type="protein sequence ID" value="AQK42990.1"/>
    <property type="molecule type" value="Genomic_DNA"/>
</dbReference>
<dbReference type="Pfam" id="PF00078">
    <property type="entry name" value="RVT_1"/>
    <property type="match status" value="1"/>
</dbReference>
<dbReference type="PANTHER" id="PTHR22874:SF1">
    <property type="entry name" value="ACTIVATING MOLECULE IN BECN1-REGULATED AUTOPHAGY PROTEIN 1"/>
    <property type="match status" value="1"/>
</dbReference>
<dbReference type="FunFam" id="2.130.10.10:FF:000734">
    <property type="entry name" value="Protein RAE1"/>
    <property type="match status" value="1"/>
</dbReference>
<feature type="compositionally biased region" description="Polar residues" evidence="4">
    <location>
        <begin position="813"/>
        <end position="826"/>
    </location>
</feature>
<dbReference type="PANTHER" id="PTHR22874">
    <property type="entry name" value="ACTIVATING MOLECULE IN BECN1-REGULATED AUTOPHAGY PROTEIN 1"/>
    <property type="match status" value="1"/>
</dbReference>
<organism evidence="6">
    <name type="scientific">Zea mays</name>
    <name type="common">Maize</name>
    <dbReference type="NCBI Taxonomy" id="4577"/>
    <lineage>
        <taxon>Eukaryota</taxon>
        <taxon>Viridiplantae</taxon>
        <taxon>Streptophyta</taxon>
        <taxon>Embryophyta</taxon>
        <taxon>Tracheophyta</taxon>
        <taxon>Spermatophyta</taxon>
        <taxon>Magnoliopsida</taxon>
        <taxon>Liliopsida</taxon>
        <taxon>Poales</taxon>
        <taxon>Poaceae</taxon>
        <taxon>PACMAD clade</taxon>
        <taxon>Panicoideae</taxon>
        <taxon>Andropogonodae</taxon>
        <taxon>Andropogoneae</taxon>
        <taxon>Tripsacinae</taxon>
        <taxon>Zea</taxon>
    </lineage>
</organism>
<feature type="compositionally biased region" description="Polar residues" evidence="4">
    <location>
        <begin position="675"/>
        <end position="690"/>
    </location>
</feature>
<reference evidence="6" key="1">
    <citation type="submission" date="2015-12" db="EMBL/GenBank/DDBJ databases">
        <title>Update maize B73 reference genome by single molecule sequencing technologies.</title>
        <authorList>
            <consortium name="Maize Genome Sequencing Project"/>
            <person name="Ware D."/>
        </authorList>
    </citation>
    <scope>NUCLEOTIDE SEQUENCE</scope>
    <source>
        <tissue evidence="6">Seedling</tissue>
    </source>
</reference>
<dbReference type="SMART" id="SM00320">
    <property type="entry name" value="WD40"/>
    <property type="match status" value="4"/>
</dbReference>
<name>A0A1D6J4U6_MAIZE</name>
<gene>
    <name evidence="6" type="ORF">ZEAMMB73_Zm00001d025111</name>
</gene>
<feature type="domain" description="Reverse transcriptase" evidence="5">
    <location>
        <begin position="240"/>
        <end position="330"/>
    </location>
</feature>
<keyword evidence="1 3" id="KW-0853">WD repeat</keyword>
<dbReference type="EMBL" id="CM000786">
    <property type="protein sequence ID" value="AQK43010.1"/>
    <property type="molecule type" value="Genomic_DNA"/>
</dbReference>
<feature type="repeat" description="WD" evidence="3">
    <location>
        <begin position="434"/>
        <end position="476"/>
    </location>
</feature>
<evidence type="ECO:0000259" key="5">
    <source>
        <dbReference type="Pfam" id="PF00078"/>
    </source>
</evidence>
<proteinExistence type="predicted"/>
<dbReference type="PROSITE" id="PS50082">
    <property type="entry name" value="WD_REPEATS_2"/>
    <property type="match status" value="1"/>
</dbReference>
<dbReference type="PROSITE" id="PS00678">
    <property type="entry name" value="WD_REPEATS_1"/>
    <property type="match status" value="1"/>
</dbReference>
<protein>
    <submittedName>
        <fullName evidence="6">Protein RAE1</fullName>
    </submittedName>
</protein>
<dbReference type="InParanoid" id="A0A1D6J4U6"/>
<dbReference type="PROSITE" id="PS50294">
    <property type="entry name" value="WD_REPEATS_REGION"/>
    <property type="match status" value="1"/>
</dbReference>
<evidence type="ECO:0000313" key="6">
    <source>
        <dbReference type="EMBL" id="AQK42987.1"/>
    </source>
</evidence>
<dbReference type="EMBL" id="CM000786">
    <property type="protein sequence ID" value="AQK42987.1"/>
    <property type="molecule type" value="Genomic_DNA"/>
</dbReference>
<feature type="region of interest" description="Disordered" evidence="4">
    <location>
        <begin position="644"/>
        <end position="721"/>
    </location>
</feature>